<evidence type="ECO:0000256" key="5">
    <source>
        <dbReference type="ARBA" id="ARBA00023244"/>
    </source>
</evidence>
<dbReference type="GO" id="GO:0004852">
    <property type="term" value="F:uroporphyrinogen-III synthase activity"/>
    <property type="evidence" value="ECO:0007669"/>
    <property type="project" value="UniProtKB-UniRule"/>
</dbReference>
<keyword evidence="5 9" id="KW-0627">Porphyrin biosynthesis</keyword>
<evidence type="ECO:0000256" key="3">
    <source>
        <dbReference type="ARBA" id="ARBA00013109"/>
    </source>
</evidence>
<dbReference type="CDD" id="cd06578">
    <property type="entry name" value="HemD"/>
    <property type="match status" value="1"/>
</dbReference>
<evidence type="ECO:0000256" key="6">
    <source>
        <dbReference type="ARBA" id="ARBA00037589"/>
    </source>
</evidence>
<name>A0A917CX51_9GAMM</name>
<dbReference type="InterPro" id="IPR039793">
    <property type="entry name" value="UROS/Hem4"/>
</dbReference>
<feature type="domain" description="Tetrapyrrole biosynthesis uroporphyrinogen III synthase" evidence="10">
    <location>
        <begin position="16"/>
        <end position="235"/>
    </location>
</feature>
<gene>
    <name evidence="11" type="ORF">GCM10011365_23310</name>
</gene>
<comment type="similarity">
    <text evidence="2 9">Belongs to the uroporphyrinogen-III synthase family.</text>
</comment>
<dbReference type="EMBL" id="BMEO01000014">
    <property type="protein sequence ID" value="GGG01428.1"/>
    <property type="molecule type" value="Genomic_DNA"/>
</dbReference>
<comment type="function">
    <text evidence="6 9">Catalyzes cyclization of the linear tetrapyrrole, hydroxymethylbilane, to the macrocyclic uroporphyrinogen III.</text>
</comment>
<proteinExistence type="inferred from homology"/>
<dbReference type="GO" id="GO:0006780">
    <property type="term" value="P:uroporphyrinogen III biosynthetic process"/>
    <property type="evidence" value="ECO:0007669"/>
    <property type="project" value="UniProtKB-UniRule"/>
</dbReference>
<keyword evidence="12" id="KW-1185">Reference proteome</keyword>
<dbReference type="SUPFAM" id="SSF69618">
    <property type="entry name" value="HemD-like"/>
    <property type="match status" value="1"/>
</dbReference>
<dbReference type="GO" id="GO:0006782">
    <property type="term" value="P:protoporphyrinogen IX biosynthetic process"/>
    <property type="evidence" value="ECO:0007669"/>
    <property type="project" value="UniProtKB-UniRule"/>
</dbReference>
<accession>A0A917CX51</accession>
<keyword evidence="4 9" id="KW-0456">Lyase</keyword>
<dbReference type="EC" id="4.2.1.75" evidence="3 9"/>
<comment type="catalytic activity">
    <reaction evidence="8 9">
        <text>hydroxymethylbilane = uroporphyrinogen III + H2O</text>
        <dbReference type="Rhea" id="RHEA:18965"/>
        <dbReference type="ChEBI" id="CHEBI:15377"/>
        <dbReference type="ChEBI" id="CHEBI:57308"/>
        <dbReference type="ChEBI" id="CHEBI:57845"/>
        <dbReference type="EC" id="4.2.1.75"/>
    </reaction>
</comment>
<dbReference type="Gene3D" id="3.40.50.10090">
    <property type="match status" value="2"/>
</dbReference>
<reference evidence="11" key="2">
    <citation type="submission" date="2020-09" db="EMBL/GenBank/DDBJ databases">
        <authorList>
            <person name="Sun Q."/>
            <person name="Zhou Y."/>
        </authorList>
    </citation>
    <scope>NUCLEOTIDE SEQUENCE</scope>
    <source>
        <strain evidence="11">CGMCC 1.12181</strain>
    </source>
</reference>
<dbReference type="RefSeq" id="WP_188365935.1">
    <property type="nucleotide sequence ID" value="NZ_BAABJF010000020.1"/>
</dbReference>
<evidence type="ECO:0000256" key="8">
    <source>
        <dbReference type="ARBA" id="ARBA00048617"/>
    </source>
</evidence>
<dbReference type="InterPro" id="IPR003754">
    <property type="entry name" value="4pyrrol_synth_uPrphyn_synth"/>
</dbReference>
<evidence type="ECO:0000256" key="4">
    <source>
        <dbReference type="ARBA" id="ARBA00023239"/>
    </source>
</evidence>
<evidence type="ECO:0000313" key="12">
    <source>
        <dbReference type="Proteomes" id="UP000605253"/>
    </source>
</evidence>
<protein>
    <recommendedName>
        <fullName evidence="7 9">Uroporphyrinogen-III synthase</fullName>
        <ecNumber evidence="3 9">4.2.1.75</ecNumber>
    </recommendedName>
</protein>
<evidence type="ECO:0000256" key="2">
    <source>
        <dbReference type="ARBA" id="ARBA00008133"/>
    </source>
</evidence>
<comment type="caution">
    <text evidence="11">The sequence shown here is derived from an EMBL/GenBank/DDBJ whole genome shotgun (WGS) entry which is preliminary data.</text>
</comment>
<reference evidence="11" key="1">
    <citation type="journal article" date="2014" name="Int. J. Syst. Evol. Microbiol.">
        <title>Complete genome sequence of Corynebacterium casei LMG S-19264T (=DSM 44701T), isolated from a smear-ripened cheese.</title>
        <authorList>
            <consortium name="US DOE Joint Genome Institute (JGI-PGF)"/>
            <person name="Walter F."/>
            <person name="Albersmeier A."/>
            <person name="Kalinowski J."/>
            <person name="Ruckert C."/>
        </authorList>
    </citation>
    <scope>NUCLEOTIDE SEQUENCE</scope>
    <source>
        <strain evidence="11">CGMCC 1.12181</strain>
    </source>
</reference>
<dbReference type="Proteomes" id="UP000605253">
    <property type="component" value="Unassembled WGS sequence"/>
</dbReference>
<dbReference type="AlphaFoldDB" id="A0A917CX51"/>
<dbReference type="InterPro" id="IPR036108">
    <property type="entry name" value="4pyrrol_syn_uPrphyn_synt_sf"/>
</dbReference>
<comment type="pathway">
    <text evidence="1 9">Porphyrin-containing compound metabolism; protoporphyrin-IX biosynthesis; coproporphyrinogen-III from 5-aminolevulinate: step 3/4.</text>
</comment>
<evidence type="ECO:0000256" key="7">
    <source>
        <dbReference type="ARBA" id="ARBA00040167"/>
    </source>
</evidence>
<organism evidence="11 12">
    <name type="scientific">Marinicella pacifica</name>
    <dbReference type="NCBI Taxonomy" id="1171543"/>
    <lineage>
        <taxon>Bacteria</taxon>
        <taxon>Pseudomonadati</taxon>
        <taxon>Pseudomonadota</taxon>
        <taxon>Gammaproteobacteria</taxon>
        <taxon>Lysobacterales</taxon>
        <taxon>Marinicellaceae</taxon>
        <taxon>Marinicella</taxon>
    </lineage>
</organism>
<evidence type="ECO:0000256" key="1">
    <source>
        <dbReference type="ARBA" id="ARBA00004772"/>
    </source>
</evidence>
<sequence length="241" mass="26936">MSTVIITRPQHRIEQAQKAYQQAGFETMAMPCFAVQTNTEVTPEQLAQAERAPLILIFNSNAIKHLLLLKPDFTLSQDTKVMGVGEGVARYWQDHFDQPILTPASQDSAGMMALLDHYQPDSLVILTAAGGLDLVRRYCIERQIHYQQINTYQRVPLSLNFEALYELLKTSKKPVLTATSGLILEHFWQQCPGKIKTAVSRLPLISGAKRISQIAKTLGFNDVHTADSPSNSDMITTLQKI</sequence>
<dbReference type="Pfam" id="PF02602">
    <property type="entry name" value="HEM4"/>
    <property type="match status" value="1"/>
</dbReference>
<evidence type="ECO:0000256" key="9">
    <source>
        <dbReference type="RuleBase" id="RU366031"/>
    </source>
</evidence>
<evidence type="ECO:0000259" key="10">
    <source>
        <dbReference type="Pfam" id="PF02602"/>
    </source>
</evidence>
<dbReference type="PANTHER" id="PTHR38042">
    <property type="entry name" value="UROPORPHYRINOGEN-III SYNTHASE, CHLOROPLASTIC"/>
    <property type="match status" value="1"/>
</dbReference>
<evidence type="ECO:0000313" key="11">
    <source>
        <dbReference type="EMBL" id="GGG01428.1"/>
    </source>
</evidence>
<dbReference type="PANTHER" id="PTHR38042:SF1">
    <property type="entry name" value="UROPORPHYRINOGEN-III SYNTHASE, CHLOROPLASTIC"/>
    <property type="match status" value="1"/>
</dbReference>